<accession>A0A2H4VAS7</accession>
<name>A0A2H4VAS7_9EURY</name>
<dbReference type="PANTHER" id="PTHR43687:SF6">
    <property type="entry name" value="L-ASPARTATE SEMIALDEHYDE SULFURTRANSFERASE IRON-SULFUR SUBUNIT"/>
    <property type="match status" value="1"/>
</dbReference>
<evidence type="ECO:0000313" key="10">
    <source>
        <dbReference type="Proteomes" id="UP000232806"/>
    </source>
</evidence>
<dbReference type="GO" id="GO:0016491">
    <property type="term" value="F:oxidoreductase activity"/>
    <property type="evidence" value="ECO:0007669"/>
    <property type="project" value="UniProtKB-ARBA"/>
</dbReference>
<evidence type="ECO:0000256" key="6">
    <source>
        <dbReference type="ARBA" id="ARBA00023004"/>
    </source>
</evidence>
<organism evidence="9 10">
    <name type="scientific">Methanobacterium subterraneum</name>
    <dbReference type="NCBI Taxonomy" id="59277"/>
    <lineage>
        <taxon>Archaea</taxon>
        <taxon>Methanobacteriati</taxon>
        <taxon>Methanobacteriota</taxon>
        <taxon>Methanomada group</taxon>
        <taxon>Methanobacteria</taxon>
        <taxon>Methanobacteriales</taxon>
        <taxon>Methanobacteriaceae</taxon>
        <taxon>Methanobacterium</taxon>
    </lineage>
</organism>
<protein>
    <submittedName>
        <fullName evidence="9">4Fe-4S ferredoxin</fullName>
    </submittedName>
</protein>
<evidence type="ECO:0000256" key="3">
    <source>
        <dbReference type="ARBA" id="ARBA00022723"/>
    </source>
</evidence>
<keyword evidence="3" id="KW-0479">Metal-binding</keyword>
<evidence type="ECO:0000313" key="9">
    <source>
        <dbReference type="EMBL" id="AUB55192.1"/>
    </source>
</evidence>
<dbReference type="InterPro" id="IPR017896">
    <property type="entry name" value="4Fe4S_Fe-S-bd"/>
</dbReference>
<dbReference type="InterPro" id="IPR007160">
    <property type="entry name" value="DUF362"/>
</dbReference>
<reference evidence="9 10" key="1">
    <citation type="submission" date="2016-10" db="EMBL/GenBank/DDBJ databases">
        <title>Comparative genomics between deep and shallow subseafloor isolates.</title>
        <authorList>
            <person name="Ishii S."/>
            <person name="Miller J.R."/>
            <person name="Sutton G."/>
            <person name="Suzuki S."/>
            <person name="Methe B."/>
            <person name="Inagaki F."/>
            <person name="Imachi H."/>
        </authorList>
    </citation>
    <scope>NUCLEOTIDE SEQUENCE [LARGE SCALE GENOMIC DNA]</scope>
    <source>
        <strain evidence="9 10">MO-MB1</strain>
    </source>
</reference>
<sequence length="367" mass="40158">MSSEVYFSNFRSRSQGENKNSKIKQLFDRAGFGEFINKNDLTAIKLHFGEKGNDAFLKPVLINSVVEKTLEYRAKPFLTDTNTLYYGSRHNAVDHLQTAMKNGFAYAVTGVPVIIADGIRGDNWIPVNVGLNHFSKVKIAGDIEKSDSMLVLSHFKGHGMSGFGGAIKNLAMGCASAPGKIEQHQCAKPIITEECPGCETCIGSCPVSVMSLVEGKAVYDRGECIACNNCLSNCPESAIELDLDSLPEFMERMVEYAFGAVINKEGKVGYINFLMDITPDCDCESFSDASIVPDIGILASNDPVALDKASYDLVNQEAGLENSLLEHHHHQGGDKFRGVWEGVDGRVLLEYAEEIGMGFQKYELITL</sequence>
<dbReference type="GO" id="GO:0051539">
    <property type="term" value="F:4 iron, 4 sulfur cluster binding"/>
    <property type="evidence" value="ECO:0007669"/>
    <property type="project" value="UniProtKB-KW"/>
</dbReference>
<evidence type="ECO:0000256" key="4">
    <source>
        <dbReference type="ARBA" id="ARBA00022737"/>
    </source>
</evidence>
<keyword evidence="1" id="KW-0813">Transport</keyword>
<evidence type="ECO:0000256" key="1">
    <source>
        <dbReference type="ARBA" id="ARBA00022448"/>
    </source>
</evidence>
<dbReference type="Pfam" id="PF04015">
    <property type="entry name" value="DUF362"/>
    <property type="match status" value="1"/>
</dbReference>
<evidence type="ECO:0000256" key="2">
    <source>
        <dbReference type="ARBA" id="ARBA00022485"/>
    </source>
</evidence>
<dbReference type="Proteomes" id="UP000232806">
    <property type="component" value="Chromosome"/>
</dbReference>
<dbReference type="PANTHER" id="PTHR43687">
    <property type="entry name" value="ADENYLYLSULFATE REDUCTASE, BETA SUBUNIT"/>
    <property type="match status" value="1"/>
</dbReference>
<evidence type="ECO:0000259" key="8">
    <source>
        <dbReference type="PROSITE" id="PS51379"/>
    </source>
</evidence>
<keyword evidence="5" id="KW-0249">Electron transport</keyword>
<dbReference type="AlphaFoldDB" id="A0A2H4VAS7"/>
<feature type="domain" description="4Fe-4S ferredoxin-type" evidence="8">
    <location>
        <begin position="187"/>
        <end position="214"/>
    </location>
</feature>
<dbReference type="GeneID" id="35120655"/>
<dbReference type="OrthoDB" id="5583at2157"/>
<dbReference type="SUPFAM" id="SSF54862">
    <property type="entry name" value="4Fe-4S ferredoxins"/>
    <property type="match status" value="1"/>
</dbReference>
<dbReference type="PROSITE" id="PS00198">
    <property type="entry name" value="4FE4S_FER_1"/>
    <property type="match status" value="1"/>
</dbReference>
<evidence type="ECO:0000256" key="5">
    <source>
        <dbReference type="ARBA" id="ARBA00022982"/>
    </source>
</evidence>
<dbReference type="GO" id="GO:0046872">
    <property type="term" value="F:metal ion binding"/>
    <property type="evidence" value="ECO:0007669"/>
    <property type="project" value="UniProtKB-KW"/>
</dbReference>
<keyword evidence="6" id="KW-0408">Iron</keyword>
<dbReference type="InterPro" id="IPR050572">
    <property type="entry name" value="Fe-S_Ferredoxin"/>
</dbReference>
<keyword evidence="7" id="KW-0411">Iron-sulfur</keyword>
<evidence type="ECO:0000256" key="7">
    <source>
        <dbReference type="ARBA" id="ARBA00023014"/>
    </source>
</evidence>
<gene>
    <name evidence="9" type="ORF">BK007_03630</name>
</gene>
<dbReference type="RefSeq" id="WP_100905170.1">
    <property type="nucleotide sequence ID" value="NZ_CP017766.1"/>
</dbReference>
<keyword evidence="2" id="KW-0004">4Fe-4S</keyword>
<keyword evidence="4" id="KW-0677">Repeat</keyword>
<proteinExistence type="predicted"/>
<dbReference type="InterPro" id="IPR017900">
    <property type="entry name" value="4Fe4S_Fe_S_CS"/>
</dbReference>
<dbReference type="Gene3D" id="3.30.70.20">
    <property type="match status" value="1"/>
</dbReference>
<dbReference type="EMBL" id="CP017766">
    <property type="protein sequence ID" value="AUB55192.1"/>
    <property type="molecule type" value="Genomic_DNA"/>
</dbReference>
<dbReference type="PROSITE" id="PS51379">
    <property type="entry name" value="4FE4S_FER_2"/>
    <property type="match status" value="2"/>
</dbReference>
<feature type="domain" description="4Fe-4S ferredoxin-type" evidence="8">
    <location>
        <begin position="215"/>
        <end position="244"/>
    </location>
</feature>